<dbReference type="InterPro" id="IPR004020">
    <property type="entry name" value="DAPIN"/>
</dbReference>
<gene>
    <name evidence="3" type="ORF">HF521_005540</name>
</gene>
<dbReference type="EMBL" id="JABFDY010000015">
    <property type="protein sequence ID" value="KAF7697122.1"/>
    <property type="molecule type" value="Genomic_DNA"/>
</dbReference>
<dbReference type="SMART" id="SM01289">
    <property type="entry name" value="PYRIN"/>
    <property type="match status" value="1"/>
</dbReference>
<sequence>MDDDDAMSDNSLPFGYGASAFGNEAEEEEEEVALHRERALRYMDWNTPANSYDVERAASPTSSYESMHSDDWTDAMADNQCRVQLHRQDSSASSCDSYSREEKLEEEPKEVEMTQEQPSKAPPLKPELFVDPNEQQHPALTVDFTFKVLQSSLEQLSEESFRRFKRILWERYPECFRDRLDSLDVLGAVDKMLELCGLQVSLKITLALLNDMNFKNVAEHLQGLCKRNEVRYELKNTLRKKYEYVNEGLTQQGQQQLFEKIVSFTGDKHHCLFAIGETNPCTFMVGRIGLFGLPDHGHYSTTAFSCR</sequence>
<dbReference type="Pfam" id="PF02758">
    <property type="entry name" value="PYRIN"/>
    <property type="match status" value="1"/>
</dbReference>
<accession>A0A8T0AZ39</accession>
<feature type="region of interest" description="Disordered" evidence="1">
    <location>
        <begin position="85"/>
        <end position="123"/>
    </location>
</feature>
<protein>
    <recommendedName>
        <fullName evidence="2">Pyrin domain-containing protein</fullName>
    </recommendedName>
</protein>
<evidence type="ECO:0000313" key="3">
    <source>
        <dbReference type="EMBL" id="KAF7697122.1"/>
    </source>
</evidence>
<feature type="region of interest" description="Disordered" evidence="1">
    <location>
        <begin position="1"/>
        <end position="34"/>
    </location>
</feature>
<dbReference type="PROSITE" id="PS50824">
    <property type="entry name" value="DAPIN"/>
    <property type="match status" value="1"/>
</dbReference>
<name>A0A8T0AZ39_SILME</name>
<dbReference type="Gene3D" id="1.10.533.10">
    <property type="entry name" value="Death Domain, Fas"/>
    <property type="match status" value="1"/>
</dbReference>
<keyword evidence="4" id="KW-1185">Reference proteome</keyword>
<evidence type="ECO:0000313" key="4">
    <source>
        <dbReference type="Proteomes" id="UP000606274"/>
    </source>
</evidence>
<comment type="caution">
    <text evidence="3">The sequence shown here is derived from an EMBL/GenBank/DDBJ whole genome shotgun (WGS) entry which is preliminary data.</text>
</comment>
<dbReference type="Proteomes" id="UP000606274">
    <property type="component" value="Unassembled WGS sequence"/>
</dbReference>
<organism evidence="3 4">
    <name type="scientific">Silurus meridionalis</name>
    <name type="common">Southern catfish</name>
    <name type="synonym">Silurus soldatovi meridionalis</name>
    <dbReference type="NCBI Taxonomy" id="175797"/>
    <lineage>
        <taxon>Eukaryota</taxon>
        <taxon>Metazoa</taxon>
        <taxon>Chordata</taxon>
        <taxon>Craniata</taxon>
        <taxon>Vertebrata</taxon>
        <taxon>Euteleostomi</taxon>
        <taxon>Actinopterygii</taxon>
        <taxon>Neopterygii</taxon>
        <taxon>Teleostei</taxon>
        <taxon>Ostariophysi</taxon>
        <taxon>Siluriformes</taxon>
        <taxon>Siluridae</taxon>
        <taxon>Silurus</taxon>
    </lineage>
</organism>
<dbReference type="SUPFAM" id="SSF47986">
    <property type="entry name" value="DEATH domain"/>
    <property type="match status" value="1"/>
</dbReference>
<feature type="domain" description="Pyrin" evidence="2">
    <location>
        <begin position="140"/>
        <end position="227"/>
    </location>
</feature>
<dbReference type="InterPro" id="IPR011029">
    <property type="entry name" value="DEATH-like_dom_sf"/>
</dbReference>
<proteinExistence type="predicted"/>
<reference evidence="3" key="1">
    <citation type="submission" date="2020-08" db="EMBL/GenBank/DDBJ databases">
        <title>Chromosome-level assembly of Southern catfish (Silurus meridionalis) provides insights into visual adaptation to the nocturnal and benthic lifestyles.</title>
        <authorList>
            <person name="Zhang Y."/>
            <person name="Wang D."/>
            <person name="Peng Z."/>
        </authorList>
    </citation>
    <scope>NUCLEOTIDE SEQUENCE</scope>
    <source>
        <strain evidence="3">SWU-2019-XX</strain>
        <tissue evidence="3">Muscle</tissue>
    </source>
</reference>
<evidence type="ECO:0000256" key="1">
    <source>
        <dbReference type="SAM" id="MobiDB-lite"/>
    </source>
</evidence>
<evidence type="ECO:0000259" key="2">
    <source>
        <dbReference type="PROSITE" id="PS50824"/>
    </source>
</evidence>
<dbReference type="AlphaFoldDB" id="A0A8T0AZ39"/>